<comment type="caution">
    <text evidence="5">The sequence shown here is derived from an EMBL/GenBank/DDBJ whole genome shotgun (WGS) entry which is preliminary data.</text>
</comment>
<dbReference type="EMBL" id="JAQKEI010000004">
    <property type="protein sequence ID" value="MDB0850700.1"/>
    <property type="molecule type" value="Genomic_DNA"/>
</dbReference>
<protein>
    <submittedName>
        <fullName evidence="3 5">Glycosyltransferase</fullName>
    </submittedName>
</protein>
<organism evidence="5 6">
    <name type="scientific">Phocaeicola vulgatus</name>
    <name type="common">Bacteroides vulgatus</name>
    <dbReference type="NCBI Taxonomy" id="821"/>
    <lineage>
        <taxon>Bacteria</taxon>
        <taxon>Pseudomonadati</taxon>
        <taxon>Bacteroidota</taxon>
        <taxon>Bacteroidia</taxon>
        <taxon>Bacteroidales</taxon>
        <taxon>Bacteroidaceae</taxon>
        <taxon>Phocaeicola</taxon>
    </lineage>
</organism>
<proteinExistence type="predicted"/>
<reference evidence="3" key="4">
    <citation type="submission" date="2023-01" db="EMBL/GenBank/DDBJ databases">
        <title>Human gut microbiome strain richness.</title>
        <authorList>
            <person name="Chen-Liaw A."/>
        </authorList>
    </citation>
    <scope>NUCLEOTIDE SEQUENCE</scope>
    <source>
        <strain evidence="3">H9_m1001271B151109d0_201107</strain>
    </source>
</reference>
<dbReference type="PANTHER" id="PTHR22916:SF67">
    <property type="entry name" value="COLANIC ACID BIOSYNTHESIS GLYCOSYL TRANSFERASE WCAE-RELATED"/>
    <property type="match status" value="1"/>
</dbReference>
<evidence type="ECO:0000313" key="5">
    <source>
        <dbReference type="EMBL" id="RHJ74089.1"/>
    </source>
</evidence>
<feature type="domain" description="Glycosyltransferase 2-like" evidence="1">
    <location>
        <begin position="6"/>
        <end position="124"/>
    </location>
</feature>
<dbReference type="Gene3D" id="3.90.550.10">
    <property type="entry name" value="Spore Coat Polysaccharide Biosynthesis Protein SpsA, Chain A"/>
    <property type="match status" value="1"/>
</dbReference>
<dbReference type="Proteomes" id="UP001210999">
    <property type="component" value="Unassembled WGS sequence"/>
</dbReference>
<evidence type="ECO:0000259" key="1">
    <source>
        <dbReference type="Pfam" id="PF00535"/>
    </source>
</evidence>
<dbReference type="EMBL" id="QRMN01000042">
    <property type="protein sequence ID" value="RHJ74089.1"/>
    <property type="molecule type" value="Genomic_DNA"/>
</dbReference>
<name>A0A1H7EY81_PHOVU</name>
<dbReference type="Pfam" id="PF00535">
    <property type="entry name" value="Glycos_transf_2"/>
    <property type="match status" value="1"/>
</dbReference>
<dbReference type="CDD" id="cd06433">
    <property type="entry name" value="GT_2_WfgS_like"/>
    <property type="match status" value="1"/>
</dbReference>
<reference evidence="5 6" key="1">
    <citation type="submission" date="2018-08" db="EMBL/GenBank/DDBJ databases">
        <title>A genome reference for cultivated species of the human gut microbiota.</title>
        <authorList>
            <person name="Zou Y."/>
            <person name="Xue W."/>
            <person name="Luo G."/>
        </authorList>
    </citation>
    <scope>NUCLEOTIDE SEQUENCE [LARGE SCALE GENOMIC DNA]</scope>
    <source>
        <strain evidence="5 6">AM09-18</strain>
    </source>
</reference>
<dbReference type="EMBL" id="JAKKWZ010000089">
    <property type="protein sequence ID" value="MCG0342623.1"/>
    <property type="molecule type" value="Genomic_DNA"/>
</dbReference>
<gene>
    <name evidence="5" type="ORF">DW105_15600</name>
    <name evidence="4" type="ORF">HKQ55_13205</name>
    <name evidence="2" type="ORF">L4X52_22030</name>
    <name evidence="3" type="ORF">PL594_04145</name>
</gene>
<dbReference type="EMBL" id="JABDSI010000123">
    <property type="protein sequence ID" value="NMW41063.1"/>
    <property type="molecule type" value="Genomic_DNA"/>
</dbReference>
<keyword evidence="5" id="KW-0808">Transferase</keyword>
<dbReference type="PANTHER" id="PTHR22916">
    <property type="entry name" value="GLYCOSYLTRANSFERASE"/>
    <property type="match status" value="1"/>
</dbReference>
<dbReference type="InterPro" id="IPR001173">
    <property type="entry name" value="Glyco_trans_2-like"/>
</dbReference>
<evidence type="ECO:0000313" key="7">
    <source>
        <dbReference type="Proteomes" id="UP000583639"/>
    </source>
</evidence>
<dbReference type="GO" id="GO:0016758">
    <property type="term" value="F:hexosyltransferase activity"/>
    <property type="evidence" value="ECO:0007669"/>
    <property type="project" value="UniProtKB-ARBA"/>
</dbReference>
<dbReference type="Proteomes" id="UP001201179">
    <property type="component" value="Unassembled WGS sequence"/>
</dbReference>
<dbReference type="SUPFAM" id="SSF53448">
    <property type="entry name" value="Nucleotide-diphospho-sugar transferases"/>
    <property type="match status" value="1"/>
</dbReference>
<reference evidence="4 7" key="2">
    <citation type="submission" date="2020-04" db="EMBL/GenBank/DDBJ databases">
        <title>A novel gut-associated lysogenic phage, Bacteroides phage BV01, alters the host transcriptome and bile acid metabolism in Bacteroides vulgatus.</title>
        <authorList>
            <person name="Campbell D.E."/>
            <person name="Ly L."/>
            <person name="Ridlon J.M."/>
            <person name="Hsiao A."/>
            <person name="Degnan P.H."/>
        </authorList>
    </citation>
    <scope>NUCLEOTIDE SEQUENCE [LARGE SCALE GENOMIC DNA]</scope>
    <source>
        <strain evidence="4 7">VPI-BV8526</strain>
    </source>
</reference>
<accession>A0A1H7EY81</accession>
<dbReference type="Proteomes" id="UP000583639">
    <property type="component" value="Unassembled WGS sequence"/>
</dbReference>
<sequence>MKDKVTVVTVSYNADKVIEPTIKSVVNQTYPNLEYVIIDGSSTDNTLNIIKKYSNKISAWYSEPDRGIYDGMNKGLDVATGDWIIFMNAGDRFLHKNVLKDFFEEKEWGDNTAVIYGNSYKTNGILAKKEVVNSPFWKNKSYLHGSGICHQASFVKRSVAIQYPFNLKFKHAADMKMFNDIYYAGYKFEYLQETVCLFDITDSFGKRNPWSGIRDQAMILNRYGTVSYYIYCLKELFIIKPKDWFASHIKSWIKYLNYNAYLKFQRKHGWQLTEEVTEDDWGLVDQQ</sequence>
<evidence type="ECO:0000313" key="4">
    <source>
        <dbReference type="EMBL" id="NMW41063.1"/>
    </source>
</evidence>
<dbReference type="AlphaFoldDB" id="A0A1H7EY81"/>
<evidence type="ECO:0000313" key="3">
    <source>
        <dbReference type="EMBL" id="MDB0850700.1"/>
    </source>
</evidence>
<dbReference type="Proteomes" id="UP000283958">
    <property type="component" value="Unassembled WGS sequence"/>
</dbReference>
<evidence type="ECO:0000313" key="6">
    <source>
        <dbReference type="Proteomes" id="UP000283958"/>
    </source>
</evidence>
<evidence type="ECO:0000313" key="2">
    <source>
        <dbReference type="EMBL" id="MCG0342623.1"/>
    </source>
</evidence>
<dbReference type="RefSeq" id="WP_074783060.1">
    <property type="nucleotide sequence ID" value="NZ_CAXKYE010000019.1"/>
</dbReference>
<reference evidence="2" key="3">
    <citation type="submission" date="2022-01" db="EMBL/GenBank/DDBJ databases">
        <authorList>
            <person name="Mingchao X."/>
        </authorList>
    </citation>
    <scope>NUCLEOTIDE SEQUENCE</scope>
    <source>
        <strain evidence="2">Bv4372</strain>
    </source>
</reference>
<dbReference type="InterPro" id="IPR029044">
    <property type="entry name" value="Nucleotide-diphossugar_trans"/>
</dbReference>